<accession>A0A9W8IAZ6</accession>
<dbReference type="InterPro" id="IPR001424">
    <property type="entry name" value="SOD_Cu_Zn_dom"/>
</dbReference>
<organism evidence="9 10">
    <name type="scientific">Coemansia brasiliensis</name>
    <dbReference type="NCBI Taxonomy" id="2650707"/>
    <lineage>
        <taxon>Eukaryota</taxon>
        <taxon>Fungi</taxon>
        <taxon>Fungi incertae sedis</taxon>
        <taxon>Zoopagomycota</taxon>
        <taxon>Kickxellomycotina</taxon>
        <taxon>Kickxellomycetes</taxon>
        <taxon>Kickxellales</taxon>
        <taxon>Kickxellaceae</taxon>
        <taxon>Coemansia</taxon>
    </lineage>
</organism>
<evidence type="ECO:0000256" key="2">
    <source>
        <dbReference type="ARBA" id="ARBA00022723"/>
    </source>
</evidence>
<protein>
    <recommendedName>
        <fullName evidence="7">Superoxide dismutase [Cu-Zn]</fullName>
        <ecNumber evidence="7">1.15.1.1</ecNumber>
    </recommendedName>
</protein>
<evidence type="ECO:0000256" key="3">
    <source>
        <dbReference type="ARBA" id="ARBA00022833"/>
    </source>
</evidence>
<feature type="domain" description="Superoxide dismutase copper/zinc binding" evidence="8">
    <location>
        <begin position="12"/>
        <end position="147"/>
    </location>
</feature>
<dbReference type="PRINTS" id="PR00068">
    <property type="entry name" value="CUZNDISMTASE"/>
</dbReference>
<comment type="similarity">
    <text evidence="1 7">Belongs to the Cu-Zn superoxide dismutase family.</text>
</comment>
<dbReference type="PROSITE" id="PS00332">
    <property type="entry name" value="SOD_CU_ZN_2"/>
    <property type="match status" value="1"/>
</dbReference>
<keyword evidence="4" id="KW-0049">Antioxidant</keyword>
<dbReference type="EC" id="1.15.1.1" evidence="7"/>
<dbReference type="OrthoDB" id="2015551at2759"/>
<dbReference type="Gene3D" id="2.60.40.200">
    <property type="entry name" value="Superoxide dismutase, copper/zinc binding domain"/>
    <property type="match status" value="1"/>
</dbReference>
<comment type="catalytic activity">
    <reaction evidence="7">
        <text>2 superoxide + 2 H(+) = H2O2 + O2</text>
        <dbReference type="Rhea" id="RHEA:20696"/>
        <dbReference type="ChEBI" id="CHEBI:15378"/>
        <dbReference type="ChEBI" id="CHEBI:15379"/>
        <dbReference type="ChEBI" id="CHEBI:16240"/>
        <dbReference type="ChEBI" id="CHEBI:18421"/>
        <dbReference type="EC" id="1.15.1.1"/>
    </reaction>
</comment>
<evidence type="ECO:0000313" key="10">
    <source>
        <dbReference type="Proteomes" id="UP001139887"/>
    </source>
</evidence>
<dbReference type="EMBL" id="JANBUW010000006">
    <property type="protein sequence ID" value="KAJ2852057.1"/>
    <property type="molecule type" value="Genomic_DNA"/>
</dbReference>
<dbReference type="InterPro" id="IPR036423">
    <property type="entry name" value="SOD-like_Cu/Zn_dom_sf"/>
</dbReference>
<keyword evidence="5 7" id="KW-0560">Oxidoreductase</keyword>
<dbReference type="GO" id="GO:0004784">
    <property type="term" value="F:superoxide dismutase activity"/>
    <property type="evidence" value="ECO:0007669"/>
    <property type="project" value="UniProtKB-EC"/>
</dbReference>
<evidence type="ECO:0000256" key="4">
    <source>
        <dbReference type="ARBA" id="ARBA00022862"/>
    </source>
</evidence>
<comment type="cofactor">
    <cofactor evidence="7">
        <name>Cu cation</name>
        <dbReference type="ChEBI" id="CHEBI:23378"/>
    </cofactor>
    <text evidence="7">Binds 1 copper ion per subunit.</text>
</comment>
<reference evidence="9" key="1">
    <citation type="submission" date="2022-07" db="EMBL/GenBank/DDBJ databases">
        <title>Phylogenomic reconstructions and comparative analyses of Kickxellomycotina fungi.</title>
        <authorList>
            <person name="Reynolds N.K."/>
            <person name="Stajich J.E."/>
            <person name="Barry K."/>
            <person name="Grigoriev I.V."/>
            <person name="Crous P."/>
            <person name="Smith M.E."/>
        </authorList>
    </citation>
    <scope>NUCLEOTIDE SEQUENCE</scope>
    <source>
        <strain evidence="9">NRRL 1566</strain>
    </source>
</reference>
<gene>
    <name evidence="9" type="ORF">IWW36_000636</name>
</gene>
<comment type="caution">
    <text evidence="9">The sequence shown here is derived from an EMBL/GenBank/DDBJ whole genome shotgun (WGS) entry which is preliminary data.</text>
</comment>
<evidence type="ECO:0000259" key="8">
    <source>
        <dbReference type="Pfam" id="PF00080"/>
    </source>
</evidence>
<dbReference type="SUPFAM" id="SSF49329">
    <property type="entry name" value="Cu,Zn superoxide dismutase-like"/>
    <property type="match status" value="1"/>
</dbReference>
<evidence type="ECO:0000256" key="6">
    <source>
        <dbReference type="ARBA" id="ARBA00023008"/>
    </source>
</evidence>
<comment type="function">
    <text evidence="7">Destroys radicals which are normally produced within the cells and which are toxic to biological systems.</text>
</comment>
<sequence>MVSALVLLKGAVSGLIMFSQEHGTARTKISGGLSGLAPGKHGLHIHESGDITSGCTGAGPHYNPFNHTHGSPTDANRHVGDLGNIVADEHGVALFNFTDSLVSLAGQYSVIGRAVVVHADEDDLGKGGFTDSLTTGHAGGRVACGVISVIRPN</sequence>
<dbReference type="AlphaFoldDB" id="A0A9W8IAZ6"/>
<proteinExistence type="inferred from homology"/>
<keyword evidence="6 7" id="KW-0186">Copper</keyword>
<dbReference type="PANTHER" id="PTHR10003">
    <property type="entry name" value="SUPEROXIDE DISMUTASE CU-ZN -RELATED"/>
    <property type="match status" value="1"/>
</dbReference>
<evidence type="ECO:0000313" key="9">
    <source>
        <dbReference type="EMBL" id="KAJ2852057.1"/>
    </source>
</evidence>
<dbReference type="InterPro" id="IPR024134">
    <property type="entry name" value="SOD_Cu/Zn_/chaperone"/>
</dbReference>
<dbReference type="Pfam" id="PF00080">
    <property type="entry name" value="Sod_Cu"/>
    <property type="match status" value="1"/>
</dbReference>
<name>A0A9W8IAZ6_9FUNG</name>
<dbReference type="FunFam" id="2.60.40.200:FF:000001">
    <property type="entry name" value="Superoxide dismutase [Cu-Zn]"/>
    <property type="match status" value="1"/>
</dbReference>
<evidence type="ECO:0000256" key="1">
    <source>
        <dbReference type="ARBA" id="ARBA00010457"/>
    </source>
</evidence>
<keyword evidence="10" id="KW-1185">Reference proteome</keyword>
<keyword evidence="3 7" id="KW-0862">Zinc</keyword>
<dbReference type="InterPro" id="IPR018152">
    <property type="entry name" value="SOD_Cu/Zn_BS"/>
</dbReference>
<evidence type="ECO:0000256" key="7">
    <source>
        <dbReference type="RuleBase" id="RU000393"/>
    </source>
</evidence>
<keyword evidence="2 7" id="KW-0479">Metal-binding</keyword>
<comment type="cofactor">
    <cofactor evidence="7">
        <name>Zn(2+)</name>
        <dbReference type="ChEBI" id="CHEBI:29105"/>
    </cofactor>
    <text evidence="7">Binds 1 zinc ion per subunit.</text>
</comment>
<dbReference type="Proteomes" id="UP001139887">
    <property type="component" value="Unassembled WGS sequence"/>
</dbReference>
<evidence type="ECO:0000256" key="5">
    <source>
        <dbReference type="ARBA" id="ARBA00023002"/>
    </source>
</evidence>
<dbReference type="CDD" id="cd00305">
    <property type="entry name" value="Cu-Zn_Superoxide_Dismutase"/>
    <property type="match status" value="1"/>
</dbReference>
<dbReference type="GO" id="GO:0005507">
    <property type="term" value="F:copper ion binding"/>
    <property type="evidence" value="ECO:0007669"/>
    <property type="project" value="InterPro"/>
</dbReference>